<keyword evidence="3" id="KW-1185">Reference proteome</keyword>
<dbReference type="Proteomes" id="UP000054217">
    <property type="component" value="Unassembled WGS sequence"/>
</dbReference>
<dbReference type="InParanoid" id="A0A0C3IFE1"/>
<dbReference type="HOGENOM" id="CLU_2705822_0_0_1"/>
<name>A0A0C3IFE1_PISTI</name>
<reference evidence="3" key="2">
    <citation type="submission" date="2015-01" db="EMBL/GenBank/DDBJ databases">
        <title>Evolutionary Origins and Diversification of the Mycorrhizal Mutualists.</title>
        <authorList>
            <consortium name="DOE Joint Genome Institute"/>
            <consortium name="Mycorrhizal Genomics Consortium"/>
            <person name="Kohler A."/>
            <person name="Kuo A."/>
            <person name="Nagy L.G."/>
            <person name="Floudas D."/>
            <person name="Copeland A."/>
            <person name="Barry K.W."/>
            <person name="Cichocki N."/>
            <person name="Veneault-Fourrey C."/>
            <person name="LaButti K."/>
            <person name="Lindquist E.A."/>
            <person name="Lipzen A."/>
            <person name="Lundell T."/>
            <person name="Morin E."/>
            <person name="Murat C."/>
            <person name="Riley R."/>
            <person name="Ohm R."/>
            <person name="Sun H."/>
            <person name="Tunlid A."/>
            <person name="Henrissat B."/>
            <person name="Grigoriev I.V."/>
            <person name="Hibbett D.S."/>
            <person name="Martin F."/>
        </authorList>
    </citation>
    <scope>NUCLEOTIDE SEQUENCE [LARGE SCALE GENOMIC DNA]</scope>
    <source>
        <strain evidence="3">Marx 270</strain>
    </source>
</reference>
<accession>A0A0C3IFE1</accession>
<feature type="region of interest" description="Disordered" evidence="1">
    <location>
        <begin position="38"/>
        <end position="67"/>
    </location>
</feature>
<proteinExistence type="predicted"/>
<evidence type="ECO:0000313" key="2">
    <source>
        <dbReference type="EMBL" id="KIN95747.1"/>
    </source>
</evidence>
<gene>
    <name evidence="2" type="ORF">M404DRAFT_1007248</name>
</gene>
<dbReference type="EMBL" id="KN832061">
    <property type="protein sequence ID" value="KIN95747.1"/>
    <property type="molecule type" value="Genomic_DNA"/>
</dbReference>
<feature type="compositionally biased region" description="Basic and acidic residues" evidence="1">
    <location>
        <begin position="41"/>
        <end position="58"/>
    </location>
</feature>
<dbReference type="AlphaFoldDB" id="A0A0C3IFE1"/>
<evidence type="ECO:0000313" key="3">
    <source>
        <dbReference type="Proteomes" id="UP000054217"/>
    </source>
</evidence>
<reference evidence="2 3" key="1">
    <citation type="submission" date="2014-04" db="EMBL/GenBank/DDBJ databases">
        <authorList>
            <consortium name="DOE Joint Genome Institute"/>
            <person name="Kuo A."/>
            <person name="Kohler A."/>
            <person name="Costa M.D."/>
            <person name="Nagy L.G."/>
            <person name="Floudas D."/>
            <person name="Copeland A."/>
            <person name="Barry K.W."/>
            <person name="Cichocki N."/>
            <person name="Veneault-Fourrey C."/>
            <person name="LaButti K."/>
            <person name="Lindquist E.A."/>
            <person name="Lipzen A."/>
            <person name="Lundell T."/>
            <person name="Morin E."/>
            <person name="Murat C."/>
            <person name="Sun H."/>
            <person name="Tunlid A."/>
            <person name="Henrissat B."/>
            <person name="Grigoriev I.V."/>
            <person name="Hibbett D.S."/>
            <person name="Martin F."/>
            <person name="Nordberg H.P."/>
            <person name="Cantor M.N."/>
            <person name="Hua S.X."/>
        </authorList>
    </citation>
    <scope>NUCLEOTIDE SEQUENCE [LARGE SCALE GENOMIC DNA]</scope>
    <source>
        <strain evidence="2 3">Marx 270</strain>
    </source>
</reference>
<evidence type="ECO:0000256" key="1">
    <source>
        <dbReference type="SAM" id="MobiDB-lite"/>
    </source>
</evidence>
<protein>
    <submittedName>
        <fullName evidence="2">Uncharacterized protein</fullName>
    </submittedName>
</protein>
<organism evidence="2 3">
    <name type="scientific">Pisolithus tinctorius Marx 270</name>
    <dbReference type="NCBI Taxonomy" id="870435"/>
    <lineage>
        <taxon>Eukaryota</taxon>
        <taxon>Fungi</taxon>
        <taxon>Dikarya</taxon>
        <taxon>Basidiomycota</taxon>
        <taxon>Agaricomycotina</taxon>
        <taxon>Agaricomycetes</taxon>
        <taxon>Agaricomycetidae</taxon>
        <taxon>Boletales</taxon>
        <taxon>Sclerodermatineae</taxon>
        <taxon>Pisolithaceae</taxon>
        <taxon>Pisolithus</taxon>
    </lineage>
</organism>
<sequence length="73" mass="8329">MLARMGTLTCTEKDDRASSDVADFDSYHETSTVLVQRPRHCHTESHSNRGDRTEDVRPKKGRRSAIRVVVQKC</sequence>